<dbReference type="EC" id="2.3.1.181" evidence="6 7"/>
<dbReference type="NCBIfam" id="NF010921">
    <property type="entry name" value="PRK14341.1"/>
    <property type="match status" value="1"/>
</dbReference>
<dbReference type="PROSITE" id="PS01313">
    <property type="entry name" value="LIPB"/>
    <property type="match status" value="1"/>
</dbReference>
<keyword evidence="2 6" id="KW-0963">Cytoplasm</keyword>
<evidence type="ECO:0000256" key="1">
    <source>
        <dbReference type="ARBA" id="ARBA00004821"/>
    </source>
</evidence>
<comment type="pathway">
    <text evidence="1 6 7">Protein modification; protein lipoylation via endogenous pathway; protein N(6)-(lipoyl)lysine from octanoyl-[acyl-carrier-protein]: step 1/2.</text>
</comment>
<dbReference type="InterPro" id="IPR000544">
    <property type="entry name" value="Octanoyltransferase"/>
</dbReference>
<evidence type="ECO:0000256" key="10">
    <source>
        <dbReference type="PIRSR" id="PIRSR016262-3"/>
    </source>
</evidence>
<dbReference type="RefSeq" id="WP_213373134.1">
    <property type="nucleotide sequence ID" value="NZ_BSFJ01000005.1"/>
</dbReference>
<feature type="active site" description="Acyl-thioester intermediate" evidence="6 8">
    <location>
        <position position="207"/>
    </location>
</feature>
<dbReference type="InterPro" id="IPR020605">
    <property type="entry name" value="Octanoyltransferase_CS"/>
</dbReference>
<reference evidence="12" key="1">
    <citation type="journal article" date="2014" name="Int. J. Syst. Evol. Microbiol.">
        <title>Complete genome sequence of Corynebacterium casei LMG S-19264T (=DSM 44701T), isolated from a smear-ripened cheese.</title>
        <authorList>
            <consortium name="US DOE Joint Genome Institute (JGI-PGF)"/>
            <person name="Walter F."/>
            <person name="Albersmeier A."/>
            <person name="Kalinowski J."/>
            <person name="Ruckert C."/>
        </authorList>
    </citation>
    <scope>NUCLEOTIDE SEQUENCE</scope>
    <source>
        <strain evidence="12">VKM B-2484</strain>
    </source>
</reference>
<evidence type="ECO:0000256" key="4">
    <source>
        <dbReference type="ARBA" id="ARBA00023315"/>
    </source>
</evidence>
<dbReference type="GO" id="GO:0009249">
    <property type="term" value="P:protein lipoylation"/>
    <property type="evidence" value="ECO:0007669"/>
    <property type="project" value="InterPro"/>
</dbReference>
<feature type="domain" description="BPL/LPL catalytic" evidence="11">
    <location>
        <begin position="62"/>
        <end position="245"/>
    </location>
</feature>
<gene>
    <name evidence="6 12" type="primary">lipB</name>
    <name evidence="12" type="ORF">GCM10017643_19190</name>
</gene>
<keyword evidence="3 6" id="KW-0808">Transferase</keyword>
<dbReference type="PROSITE" id="PS51733">
    <property type="entry name" value="BPL_LPL_CATALYTIC"/>
    <property type="match status" value="1"/>
</dbReference>
<evidence type="ECO:0000256" key="3">
    <source>
        <dbReference type="ARBA" id="ARBA00022679"/>
    </source>
</evidence>
<dbReference type="SUPFAM" id="SSF55681">
    <property type="entry name" value="Class II aaRS and biotin synthetases"/>
    <property type="match status" value="1"/>
</dbReference>
<comment type="catalytic activity">
    <reaction evidence="6 7">
        <text>octanoyl-[ACP] + L-lysyl-[protein] = N(6)-octanoyl-L-lysyl-[protein] + holo-[ACP] + H(+)</text>
        <dbReference type="Rhea" id="RHEA:17665"/>
        <dbReference type="Rhea" id="RHEA-COMP:9636"/>
        <dbReference type="Rhea" id="RHEA-COMP:9685"/>
        <dbReference type="Rhea" id="RHEA-COMP:9752"/>
        <dbReference type="Rhea" id="RHEA-COMP:9928"/>
        <dbReference type="ChEBI" id="CHEBI:15378"/>
        <dbReference type="ChEBI" id="CHEBI:29969"/>
        <dbReference type="ChEBI" id="CHEBI:64479"/>
        <dbReference type="ChEBI" id="CHEBI:78463"/>
        <dbReference type="ChEBI" id="CHEBI:78809"/>
        <dbReference type="EC" id="2.3.1.181"/>
    </reaction>
</comment>
<evidence type="ECO:0000256" key="7">
    <source>
        <dbReference type="PIRNR" id="PIRNR016262"/>
    </source>
</evidence>
<feature type="binding site" evidence="6 9">
    <location>
        <begin position="189"/>
        <end position="191"/>
    </location>
    <ligand>
        <name>substrate</name>
    </ligand>
</feature>
<dbReference type="HAMAP" id="MF_00013">
    <property type="entry name" value="LipB"/>
    <property type="match status" value="1"/>
</dbReference>
<keyword evidence="13" id="KW-1185">Reference proteome</keyword>
<dbReference type="GO" id="GO:0005737">
    <property type="term" value="C:cytoplasm"/>
    <property type="evidence" value="ECO:0007669"/>
    <property type="project" value="UniProtKB-SubCell"/>
</dbReference>
<dbReference type="FunFam" id="3.30.930.10:FF:000159">
    <property type="entry name" value="Octanoyltransferase"/>
    <property type="match status" value="1"/>
</dbReference>
<dbReference type="Gene3D" id="3.30.930.10">
    <property type="entry name" value="Bira Bifunctional Protein, Domain 2"/>
    <property type="match status" value="1"/>
</dbReference>
<evidence type="ECO:0000313" key="13">
    <source>
        <dbReference type="Proteomes" id="UP001143370"/>
    </source>
</evidence>
<feature type="binding site" evidence="6 9">
    <location>
        <begin position="101"/>
        <end position="108"/>
    </location>
    <ligand>
        <name>substrate</name>
    </ligand>
</feature>
<evidence type="ECO:0000256" key="2">
    <source>
        <dbReference type="ARBA" id="ARBA00022490"/>
    </source>
</evidence>
<comment type="caution">
    <text evidence="12">The sequence shown here is derived from an EMBL/GenBank/DDBJ whole genome shotgun (WGS) entry which is preliminary data.</text>
</comment>
<accession>A0A9W6J9D3</accession>
<comment type="similarity">
    <text evidence="6 7">Belongs to the LipB family.</text>
</comment>
<dbReference type="AlphaFoldDB" id="A0A9W6J9D3"/>
<feature type="site" description="Lowers pKa of active site Cys" evidence="6 10">
    <location>
        <position position="173"/>
    </location>
</feature>
<dbReference type="PANTHER" id="PTHR10993:SF7">
    <property type="entry name" value="LIPOYLTRANSFERASE 2, MITOCHONDRIAL-RELATED"/>
    <property type="match status" value="1"/>
</dbReference>
<dbReference type="PIRSF" id="PIRSF016262">
    <property type="entry name" value="LPLase"/>
    <property type="match status" value="1"/>
</dbReference>
<keyword evidence="4 6" id="KW-0012">Acyltransferase</keyword>
<comment type="subcellular location">
    <subcellularLocation>
        <location evidence="6">Cytoplasm</location>
    </subcellularLocation>
</comment>
<dbReference type="PANTHER" id="PTHR10993">
    <property type="entry name" value="OCTANOYLTRANSFERASE"/>
    <property type="match status" value="1"/>
</dbReference>
<evidence type="ECO:0000256" key="8">
    <source>
        <dbReference type="PIRSR" id="PIRSR016262-1"/>
    </source>
</evidence>
<dbReference type="NCBIfam" id="NF010925">
    <property type="entry name" value="PRK14345.1"/>
    <property type="match status" value="1"/>
</dbReference>
<name>A0A9W6J9D3_9HYPH</name>
<dbReference type="InterPro" id="IPR004143">
    <property type="entry name" value="BPL_LPL_catalytic"/>
</dbReference>
<evidence type="ECO:0000313" key="12">
    <source>
        <dbReference type="EMBL" id="GLK71804.1"/>
    </source>
</evidence>
<comment type="function">
    <text evidence="5 6 7">Catalyzes the transfer of endogenously produced octanoic acid from octanoyl-acyl-carrier-protein onto the lipoyl domains of lipoate-dependent enzymes. Lipoyl-ACP can also act as a substrate although octanoyl-ACP is likely to be the physiological substrate.</text>
</comment>
<organism evidence="12 13">
    <name type="scientific">Ancylobacter dichloromethanicus</name>
    <dbReference type="NCBI Taxonomy" id="518825"/>
    <lineage>
        <taxon>Bacteria</taxon>
        <taxon>Pseudomonadati</taxon>
        <taxon>Pseudomonadota</taxon>
        <taxon>Alphaproteobacteria</taxon>
        <taxon>Hyphomicrobiales</taxon>
        <taxon>Xanthobacteraceae</taxon>
        <taxon>Ancylobacter</taxon>
    </lineage>
</organism>
<protein>
    <recommendedName>
        <fullName evidence="6 7">Octanoyltransferase</fullName>
        <ecNumber evidence="6 7">2.3.1.181</ecNumber>
    </recommendedName>
    <alternativeName>
        <fullName evidence="6">Lipoate-protein ligase B</fullName>
    </alternativeName>
    <alternativeName>
        <fullName evidence="6">Lipoyl/octanoyl transferase</fullName>
    </alternativeName>
    <alternativeName>
        <fullName evidence="6">Octanoyl-[acyl-carrier-protein]-protein N-octanoyltransferase</fullName>
    </alternativeName>
</protein>
<dbReference type="CDD" id="cd16444">
    <property type="entry name" value="LipB"/>
    <property type="match status" value="1"/>
</dbReference>
<dbReference type="Proteomes" id="UP001143370">
    <property type="component" value="Unassembled WGS sequence"/>
</dbReference>
<dbReference type="Pfam" id="PF21948">
    <property type="entry name" value="LplA-B_cat"/>
    <property type="match status" value="1"/>
</dbReference>
<sequence>MEETAPSPSQAHAGAVARDALRPLLLPKTGSAPVRWRTSALPVPYPEALAEMDRRAEDIATGRADELVWLLEHPPLYTAGTSAHAGDLVDPERFPIFQTGRGGQFTYHGPGQRVAYVMLDLKRREPDVRRFVAALEEWLIQALDSFNVRGERREDRVGVWVRRPEKAGTGEDKIAAIGIRVRRWVTLHGVSLNVEPDLSHFDGIVPCGVREHGVTSLVDLGLPVMMEDADLALRRAFESVFGPTVLDPASG</sequence>
<evidence type="ECO:0000256" key="6">
    <source>
        <dbReference type="HAMAP-Rule" id="MF_00013"/>
    </source>
</evidence>
<dbReference type="NCBIfam" id="TIGR00214">
    <property type="entry name" value="lipB"/>
    <property type="match status" value="1"/>
</dbReference>
<evidence type="ECO:0000256" key="5">
    <source>
        <dbReference type="ARBA" id="ARBA00024732"/>
    </source>
</evidence>
<dbReference type="EMBL" id="BSFJ01000005">
    <property type="protein sequence ID" value="GLK71804.1"/>
    <property type="molecule type" value="Genomic_DNA"/>
</dbReference>
<proteinExistence type="inferred from homology"/>
<comment type="miscellaneous">
    <text evidence="6">In the reaction, the free carboxyl group of octanoic acid is attached via an amide linkage to the epsilon-amino group of a specific lysine residue of lipoyl domains of lipoate-dependent enzymes.</text>
</comment>
<feature type="binding site" evidence="6 9">
    <location>
        <begin position="176"/>
        <end position="178"/>
    </location>
    <ligand>
        <name>substrate</name>
    </ligand>
</feature>
<reference evidence="12" key="2">
    <citation type="submission" date="2023-01" db="EMBL/GenBank/DDBJ databases">
        <authorList>
            <person name="Sun Q."/>
            <person name="Evtushenko L."/>
        </authorList>
    </citation>
    <scope>NUCLEOTIDE SEQUENCE</scope>
    <source>
        <strain evidence="12">VKM B-2484</strain>
    </source>
</reference>
<dbReference type="InterPro" id="IPR045864">
    <property type="entry name" value="aa-tRNA-synth_II/BPL/LPL"/>
</dbReference>
<dbReference type="GO" id="GO:0033819">
    <property type="term" value="F:lipoyl(octanoyl) transferase activity"/>
    <property type="evidence" value="ECO:0007669"/>
    <property type="project" value="UniProtKB-EC"/>
</dbReference>
<evidence type="ECO:0000259" key="11">
    <source>
        <dbReference type="PROSITE" id="PS51733"/>
    </source>
</evidence>
<evidence type="ECO:0000256" key="9">
    <source>
        <dbReference type="PIRSR" id="PIRSR016262-2"/>
    </source>
</evidence>